<gene>
    <name evidence="16" type="ORF">HCJ95_25270</name>
</gene>
<proteinExistence type="predicted"/>
<dbReference type="InterPro" id="IPR052016">
    <property type="entry name" value="Bact_Sigma-Reg"/>
</dbReference>
<dbReference type="Pfam" id="PF08448">
    <property type="entry name" value="PAS_4"/>
    <property type="match status" value="1"/>
</dbReference>
<accession>A0ABX0Z2J8</accession>
<organism evidence="16 17">
    <name type="scientific">Streptomyces thermoviolaceus subsp. thermoviolaceus</name>
    <dbReference type="NCBI Taxonomy" id="66860"/>
    <lineage>
        <taxon>Bacteria</taxon>
        <taxon>Bacillati</taxon>
        <taxon>Actinomycetota</taxon>
        <taxon>Actinomycetes</taxon>
        <taxon>Kitasatosporales</taxon>
        <taxon>Streptomycetaceae</taxon>
        <taxon>Streptomyces</taxon>
    </lineage>
</organism>
<dbReference type="Gene3D" id="3.30.565.10">
    <property type="entry name" value="Histidine kinase-like ATPase, C-terminal domain"/>
    <property type="match status" value="1"/>
</dbReference>
<evidence type="ECO:0000256" key="3">
    <source>
        <dbReference type="ARBA" id="ARBA00022553"/>
    </source>
</evidence>
<feature type="domain" description="PPM-type phosphatase" evidence="15">
    <location>
        <begin position="515"/>
        <end position="739"/>
    </location>
</feature>
<feature type="domain" description="PAS" evidence="14">
    <location>
        <begin position="202"/>
        <end position="267"/>
    </location>
</feature>
<comment type="subcellular location">
    <subcellularLocation>
        <location evidence="1">Cell membrane</location>
        <topology evidence="1">Multi-pass membrane protein</topology>
    </subcellularLocation>
</comment>
<keyword evidence="9" id="KW-0067">ATP-binding</keyword>
<evidence type="ECO:0000256" key="7">
    <source>
        <dbReference type="ARBA" id="ARBA00022777"/>
    </source>
</evidence>
<evidence type="ECO:0000256" key="11">
    <source>
        <dbReference type="ARBA" id="ARBA00023012"/>
    </source>
</evidence>
<keyword evidence="3" id="KW-0597">Phosphoprotein</keyword>
<dbReference type="SUPFAM" id="SSF103190">
    <property type="entry name" value="Sensory domain-like"/>
    <property type="match status" value="1"/>
</dbReference>
<dbReference type="SMART" id="SM00331">
    <property type="entry name" value="PP2C_SIG"/>
    <property type="match status" value="1"/>
</dbReference>
<evidence type="ECO:0000256" key="12">
    <source>
        <dbReference type="ARBA" id="ARBA00023136"/>
    </source>
</evidence>
<dbReference type="InterPro" id="IPR033463">
    <property type="entry name" value="sCache_3"/>
</dbReference>
<keyword evidence="11" id="KW-0902">Two-component regulatory system</keyword>
<dbReference type="InterPro" id="IPR000014">
    <property type="entry name" value="PAS"/>
</dbReference>
<dbReference type="PANTHER" id="PTHR43156">
    <property type="entry name" value="STAGE II SPORULATION PROTEIN E-RELATED"/>
    <property type="match status" value="1"/>
</dbReference>
<dbReference type="Gene3D" id="3.30.450.20">
    <property type="entry name" value="PAS domain"/>
    <property type="match status" value="2"/>
</dbReference>
<dbReference type="Pfam" id="PF07228">
    <property type="entry name" value="SpoIIE"/>
    <property type="match status" value="1"/>
</dbReference>
<dbReference type="Pfam" id="PF13581">
    <property type="entry name" value="HATPase_c_2"/>
    <property type="match status" value="1"/>
</dbReference>
<dbReference type="CDD" id="cd18773">
    <property type="entry name" value="PDC1_HK_sensor"/>
    <property type="match status" value="1"/>
</dbReference>
<keyword evidence="6" id="KW-0547">Nucleotide-binding</keyword>
<evidence type="ECO:0000313" key="16">
    <source>
        <dbReference type="EMBL" id="NJP17490.1"/>
    </source>
</evidence>
<evidence type="ECO:0000256" key="4">
    <source>
        <dbReference type="ARBA" id="ARBA00022679"/>
    </source>
</evidence>
<reference evidence="16 17" key="1">
    <citation type="submission" date="2020-03" db="EMBL/GenBank/DDBJ databases">
        <title>WGS of actinomycetes isolated from Thailand.</title>
        <authorList>
            <person name="Thawai C."/>
        </authorList>
    </citation>
    <scope>NUCLEOTIDE SEQUENCE [LARGE SCALE GENOMIC DNA]</scope>
    <source>
        <strain evidence="16 17">NBRC 13905</strain>
    </source>
</reference>
<dbReference type="EMBL" id="JAATEL010000045">
    <property type="protein sequence ID" value="NJP17490.1"/>
    <property type="molecule type" value="Genomic_DNA"/>
</dbReference>
<dbReference type="SUPFAM" id="SSF55781">
    <property type="entry name" value="GAF domain-like"/>
    <property type="match status" value="1"/>
</dbReference>
<keyword evidence="17" id="KW-1185">Reference proteome</keyword>
<sequence length="886" mass="95004">MFLLQVVIALLLAVGAVALLVMTTQRDSARDAGHRSVAVAQGFASSPGLAAALTSGDPTATLQPRVVEAQKQAHVDFVGVLNRDGVYEALASPVNRPGYRSNTDFRPLLAGRTVMEEATGGLGPQIRAYVPVRDADGRVVGAVGAGVTLEHVGERVTEQLPAVLGATAAAVAVTTGTAALLSRRLWRQTRGLGPAEITRMYDHHDAVLHSVREGVVIVGEDGRLLLANDEARRLLELPADAQGRPVADLGLDPRITGLLTSCRTVTDQVYLVGDRLLAVNVRPTDARGGPAGSAVTLRDTTELRALAGRAEAALDRLTLLYEAGTRIGTTLDVTRTAQDLTDVAVPRFADIAAVMLLEPVFKGEEPPDARTVMRRTAVSGTDSSWPLYPVGERLRLGPDTPMTVNLAHGNAVLVSDLTSEHDWRARSPERAQGILDHGIGSLITVPLRARGVVLGLADFWRYRGTEPFQKDDLSFAEELAARAAVAIDNARRYTREHTMAVTLQRSLLPRAVPEQSALDVAHRYLPSHAGVCGDWFDVIPLPGTRVALVVGDVVGRGLHASATMGRLRTAVHNFSALDLAPDELLAHLDELVARTDTEERADEAEEAEADITGATCLYAVYDPVSGVCTMARAGHPGPAVVTPDGAVTFPDVPLSPPLGLGGGAPFETATIRLPEGSRLALFTDGLIEEHRHDPDTGLSLLRRALARTGPDPDETCRTVIEDLLPDRPADDVVLLVARTRITDPGQVAEWDVPSDPAAVSRLRYEVSRRLDSWGLPLLSFSTELMVSELVTNALRHGSQPVRLRLLLDSSLICEVADGSSTSPHLRRARLTDEGGRGLFLVARFARRWGTRYTSRGKVIWAEQPLDQPAEGPETDTADALLAQWEA</sequence>
<dbReference type="InterPro" id="IPR035965">
    <property type="entry name" value="PAS-like_dom_sf"/>
</dbReference>
<dbReference type="InterPro" id="IPR003594">
    <property type="entry name" value="HATPase_dom"/>
</dbReference>
<dbReference type="InterPro" id="IPR001932">
    <property type="entry name" value="PPM-type_phosphatase-like_dom"/>
</dbReference>
<dbReference type="Pfam" id="PF17203">
    <property type="entry name" value="sCache_3_2"/>
    <property type="match status" value="1"/>
</dbReference>
<evidence type="ECO:0000256" key="6">
    <source>
        <dbReference type="ARBA" id="ARBA00022741"/>
    </source>
</evidence>
<keyword evidence="8" id="KW-0378">Hydrolase</keyword>
<dbReference type="Proteomes" id="UP000635996">
    <property type="component" value="Unassembled WGS sequence"/>
</dbReference>
<keyword evidence="7" id="KW-0418">Kinase</keyword>
<evidence type="ECO:0000259" key="14">
    <source>
        <dbReference type="SMART" id="SM00091"/>
    </source>
</evidence>
<dbReference type="PANTHER" id="PTHR43156:SF2">
    <property type="entry name" value="STAGE II SPORULATION PROTEIN E"/>
    <property type="match status" value="1"/>
</dbReference>
<dbReference type="InterPro" id="IPR013656">
    <property type="entry name" value="PAS_4"/>
</dbReference>
<dbReference type="InterPro" id="IPR029016">
    <property type="entry name" value="GAF-like_dom_sf"/>
</dbReference>
<dbReference type="Pfam" id="PF01590">
    <property type="entry name" value="GAF"/>
    <property type="match status" value="1"/>
</dbReference>
<keyword evidence="5" id="KW-0812">Transmembrane</keyword>
<dbReference type="InterPro" id="IPR003018">
    <property type="entry name" value="GAF"/>
</dbReference>
<evidence type="ECO:0000256" key="1">
    <source>
        <dbReference type="ARBA" id="ARBA00004651"/>
    </source>
</evidence>
<keyword evidence="2" id="KW-1003">Cell membrane</keyword>
<evidence type="ECO:0000256" key="8">
    <source>
        <dbReference type="ARBA" id="ARBA00022801"/>
    </source>
</evidence>
<dbReference type="SMART" id="SM00065">
    <property type="entry name" value="GAF"/>
    <property type="match status" value="1"/>
</dbReference>
<name>A0ABX0Z2J8_STRTL</name>
<dbReference type="Gene3D" id="3.30.450.40">
    <property type="match status" value="1"/>
</dbReference>
<dbReference type="InterPro" id="IPR029151">
    <property type="entry name" value="Sensor-like_sf"/>
</dbReference>
<dbReference type="CDD" id="cd16936">
    <property type="entry name" value="HATPase_RsbW-like"/>
    <property type="match status" value="1"/>
</dbReference>
<keyword evidence="10" id="KW-1133">Transmembrane helix</keyword>
<evidence type="ECO:0000256" key="10">
    <source>
        <dbReference type="ARBA" id="ARBA00022989"/>
    </source>
</evidence>
<dbReference type="InterPro" id="IPR036890">
    <property type="entry name" value="HATPase_C_sf"/>
</dbReference>
<evidence type="ECO:0000259" key="13">
    <source>
        <dbReference type="SMART" id="SM00065"/>
    </source>
</evidence>
<evidence type="ECO:0000256" key="2">
    <source>
        <dbReference type="ARBA" id="ARBA00022475"/>
    </source>
</evidence>
<dbReference type="SUPFAM" id="SSF55785">
    <property type="entry name" value="PYP-like sensor domain (PAS domain)"/>
    <property type="match status" value="1"/>
</dbReference>
<dbReference type="InterPro" id="IPR036457">
    <property type="entry name" value="PPM-type-like_dom_sf"/>
</dbReference>
<feature type="domain" description="GAF" evidence="13">
    <location>
        <begin position="332"/>
        <end position="497"/>
    </location>
</feature>
<comment type="caution">
    <text evidence="16">The sequence shown here is derived from an EMBL/GenBank/DDBJ whole genome shotgun (WGS) entry which is preliminary data.</text>
</comment>
<dbReference type="Gene3D" id="3.60.40.10">
    <property type="entry name" value="PPM-type phosphatase domain"/>
    <property type="match status" value="1"/>
</dbReference>
<evidence type="ECO:0000256" key="9">
    <source>
        <dbReference type="ARBA" id="ARBA00022840"/>
    </source>
</evidence>
<evidence type="ECO:0000313" key="17">
    <source>
        <dbReference type="Proteomes" id="UP000635996"/>
    </source>
</evidence>
<protein>
    <submittedName>
        <fullName evidence="16">SpoIIE family protein phosphatase</fullName>
    </submittedName>
</protein>
<keyword evidence="12" id="KW-0472">Membrane</keyword>
<evidence type="ECO:0000256" key="5">
    <source>
        <dbReference type="ARBA" id="ARBA00022692"/>
    </source>
</evidence>
<dbReference type="SMART" id="SM00091">
    <property type="entry name" value="PAS"/>
    <property type="match status" value="1"/>
</dbReference>
<dbReference type="SUPFAM" id="SSF81606">
    <property type="entry name" value="PP2C-like"/>
    <property type="match status" value="1"/>
</dbReference>
<evidence type="ECO:0000259" key="15">
    <source>
        <dbReference type="SMART" id="SM00331"/>
    </source>
</evidence>
<keyword evidence="4" id="KW-0808">Transferase</keyword>
<dbReference type="RefSeq" id="WP_168132468.1">
    <property type="nucleotide sequence ID" value="NZ_BMVZ01000032.1"/>
</dbReference>